<evidence type="ECO:0000313" key="3">
    <source>
        <dbReference type="Proteomes" id="UP001201163"/>
    </source>
</evidence>
<evidence type="ECO:0000256" key="1">
    <source>
        <dbReference type="SAM" id="MobiDB-lite"/>
    </source>
</evidence>
<accession>A0AAD4L5I0</accession>
<protein>
    <submittedName>
        <fullName evidence="2">Uncharacterized protein</fullName>
    </submittedName>
</protein>
<organism evidence="2 3">
    <name type="scientific">Lactarius akahatsu</name>
    <dbReference type="NCBI Taxonomy" id="416441"/>
    <lineage>
        <taxon>Eukaryota</taxon>
        <taxon>Fungi</taxon>
        <taxon>Dikarya</taxon>
        <taxon>Basidiomycota</taxon>
        <taxon>Agaricomycotina</taxon>
        <taxon>Agaricomycetes</taxon>
        <taxon>Russulales</taxon>
        <taxon>Russulaceae</taxon>
        <taxon>Lactarius</taxon>
    </lineage>
</organism>
<sequence>MEDITLDPDDPAAWLWSPNDASLPNPSATFDLLQPRSPVPAVASPSSSVPPSPFAPPSRSSPPERENDVTAIPVSGPGVSRENDGQTDPARESTDNDVEMRDRDFESQGASGRSSSSQSRVPSRRMSKTPLFLPSPSSEGYSSEAPHPPT</sequence>
<feature type="compositionally biased region" description="Pro residues" evidence="1">
    <location>
        <begin position="48"/>
        <end position="60"/>
    </location>
</feature>
<feature type="compositionally biased region" description="Acidic residues" evidence="1">
    <location>
        <begin position="1"/>
        <end position="10"/>
    </location>
</feature>
<dbReference type="AlphaFoldDB" id="A0AAD4L5I0"/>
<keyword evidence="3" id="KW-1185">Reference proteome</keyword>
<feature type="region of interest" description="Disordered" evidence="1">
    <location>
        <begin position="1"/>
        <end position="150"/>
    </location>
</feature>
<gene>
    <name evidence="2" type="ORF">EDB92DRAFT_799656</name>
</gene>
<evidence type="ECO:0000313" key="2">
    <source>
        <dbReference type="EMBL" id="KAH8977357.1"/>
    </source>
</evidence>
<feature type="compositionally biased region" description="Low complexity" evidence="1">
    <location>
        <begin position="107"/>
        <end position="121"/>
    </location>
</feature>
<reference evidence="2" key="1">
    <citation type="submission" date="2022-01" db="EMBL/GenBank/DDBJ databases">
        <title>Comparative genomics reveals a dynamic genome evolution in the ectomycorrhizal milk-cap (Lactarius) mushrooms.</title>
        <authorList>
            <consortium name="DOE Joint Genome Institute"/>
            <person name="Lebreton A."/>
            <person name="Tang N."/>
            <person name="Kuo A."/>
            <person name="LaButti K."/>
            <person name="Drula E."/>
            <person name="Barry K."/>
            <person name="Clum A."/>
            <person name="Lipzen A."/>
            <person name="Mousain D."/>
            <person name="Ng V."/>
            <person name="Wang R."/>
            <person name="Wang X."/>
            <person name="Dai Y."/>
            <person name="Henrissat B."/>
            <person name="Grigoriev I.V."/>
            <person name="Guerin-Laguette A."/>
            <person name="Yu F."/>
            <person name="Martin F.M."/>
        </authorList>
    </citation>
    <scope>NUCLEOTIDE SEQUENCE</scope>
    <source>
        <strain evidence="2">QP</strain>
    </source>
</reference>
<feature type="compositionally biased region" description="Polar residues" evidence="1">
    <location>
        <begin position="19"/>
        <end position="28"/>
    </location>
</feature>
<proteinExistence type="predicted"/>
<feature type="compositionally biased region" description="Low complexity" evidence="1">
    <location>
        <begin position="35"/>
        <end position="47"/>
    </location>
</feature>
<feature type="compositionally biased region" description="Basic and acidic residues" evidence="1">
    <location>
        <begin position="81"/>
        <end position="106"/>
    </location>
</feature>
<name>A0AAD4L5I0_9AGAM</name>
<dbReference type="Proteomes" id="UP001201163">
    <property type="component" value="Unassembled WGS sequence"/>
</dbReference>
<dbReference type="EMBL" id="JAKELL010000319">
    <property type="protein sequence ID" value="KAH8977357.1"/>
    <property type="molecule type" value="Genomic_DNA"/>
</dbReference>
<comment type="caution">
    <text evidence="2">The sequence shown here is derived from an EMBL/GenBank/DDBJ whole genome shotgun (WGS) entry which is preliminary data.</text>
</comment>